<dbReference type="Proteomes" id="UP001064971">
    <property type="component" value="Chromosome"/>
</dbReference>
<keyword evidence="1" id="KW-0456">Lyase</keyword>
<dbReference type="InterPro" id="IPR015813">
    <property type="entry name" value="Pyrv/PenolPyrv_kinase-like_dom"/>
</dbReference>
<dbReference type="SUPFAM" id="SSF51621">
    <property type="entry name" value="Phosphoenolpyruvate/pyruvate domain"/>
    <property type="match status" value="1"/>
</dbReference>
<dbReference type="PANTHER" id="PTHR42905">
    <property type="entry name" value="PHOSPHOENOLPYRUVATE CARBOXYLASE"/>
    <property type="match status" value="1"/>
</dbReference>
<dbReference type="RefSeq" id="WP_264776739.1">
    <property type="nucleotide sequence ID" value="NZ_AP026560.1"/>
</dbReference>
<sequence length="277" mass="29442">MNRHEQAQVFSNLHHTGHGFVLPNAWDAASARLFEAAGFPAIGTTSAGIAYARGRRDGQRLSRDEMLRELSAIVRAVGVPVTADVEAGYGDAAEDVAQTVRLAVGMGAVGINLEDGTGGENLPLYVLEDQQRRLAAARSAAREAGLPFVVNARTDTYLTGFGENETQRYEETVLRGRAYLEAGADVVFVPGLVHLPTLRALVRDLGGPLNVMVVPGAPSVSELLGLGVMRISLGQGAMLAALGLVAEIARELKECGTYTALERSFYGFREAEGLFSS</sequence>
<name>A0ABN6RC59_9DEIO</name>
<dbReference type="InterPro" id="IPR040442">
    <property type="entry name" value="Pyrv_kinase-like_dom_sf"/>
</dbReference>
<keyword evidence="2" id="KW-1185">Reference proteome</keyword>
<reference evidence="1" key="1">
    <citation type="submission" date="2022-07" db="EMBL/GenBank/DDBJ databases">
        <title>Complete Genome Sequence of the Radioresistant Bacterium Deinococcus aetherius ST0316, Isolated from the Air Dust collected in Lower Stratosphere above Japan.</title>
        <authorList>
            <person name="Satoh K."/>
            <person name="Hagiwara K."/>
            <person name="Katsumata K."/>
            <person name="Kubo A."/>
            <person name="Yokobori S."/>
            <person name="Yamagishi A."/>
            <person name="Oono Y."/>
            <person name="Narumi I."/>
        </authorList>
    </citation>
    <scope>NUCLEOTIDE SEQUENCE</scope>
    <source>
        <strain evidence="1">ST0316</strain>
    </source>
</reference>
<accession>A0ABN6RC59</accession>
<organism evidence="1 2">
    <name type="scientific">Deinococcus aetherius</name>
    <dbReference type="NCBI Taxonomy" id="200252"/>
    <lineage>
        <taxon>Bacteria</taxon>
        <taxon>Thermotogati</taxon>
        <taxon>Deinococcota</taxon>
        <taxon>Deinococci</taxon>
        <taxon>Deinococcales</taxon>
        <taxon>Deinococcaceae</taxon>
        <taxon>Deinococcus</taxon>
    </lineage>
</organism>
<proteinExistence type="predicted"/>
<evidence type="ECO:0000313" key="2">
    <source>
        <dbReference type="Proteomes" id="UP001064971"/>
    </source>
</evidence>
<protein>
    <submittedName>
        <fullName evidence="1">2-methylisocitrate lyase</fullName>
    </submittedName>
</protein>
<dbReference type="InterPro" id="IPR039556">
    <property type="entry name" value="ICL/PEPM"/>
</dbReference>
<dbReference type="Gene3D" id="6.10.250.510">
    <property type="match status" value="1"/>
</dbReference>
<dbReference type="CDD" id="cd00377">
    <property type="entry name" value="ICL_PEPM"/>
    <property type="match status" value="1"/>
</dbReference>
<dbReference type="EMBL" id="AP026560">
    <property type="protein sequence ID" value="BDP40940.1"/>
    <property type="molecule type" value="Genomic_DNA"/>
</dbReference>
<dbReference type="Pfam" id="PF13714">
    <property type="entry name" value="PEP_mutase"/>
    <property type="match status" value="1"/>
</dbReference>
<dbReference type="PANTHER" id="PTHR42905:SF16">
    <property type="entry name" value="CARBOXYPHOSPHONOENOLPYRUVATE PHOSPHONOMUTASE-LIKE PROTEIN (AFU_ORTHOLOGUE AFUA_5G07230)"/>
    <property type="match status" value="1"/>
</dbReference>
<dbReference type="GO" id="GO:0016829">
    <property type="term" value="F:lyase activity"/>
    <property type="evidence" value="ECO:0007669"/>
    <property type="project" value="UniProtKB-KW"/>
</dbReference>
<evidence type="ECO:0000313" key="1">
    <source>
        <dbReference type="EMBL" id="BDP40940.1"/>
    </source>
</evidence>
<dbReference type="Gene3D" id="3.20.20.60">
    <property type="entry name" value="Phosphoenolpyruvate-binding domains"/>
    <property type="match status" value="1"/>
</dbReference>
<gene>
    <name evidence="1" type="primary">prpB</name>
    <name evidence="1" type="ORF">DAETH_09090</name>
</gene>